<dbReference type="InterPro" id="IPR013210">
    <property type="entry name" value="LRR_N_plant-typ"/>
</dbReference>
<evidence type="ECO:0000256" key="8">
    <source>
        <dbReference type="ARBA" id="ARBA00022679"/>
    </source>
</evidence>
<dbReference type="InterPro" id="IPR000719">
    <property type="entry name" value="Prot_kinase_dom"/>
</dbReference>
<dbReference type="FunFam" id="3.80.10.10:FF:000363">
    <property type="entry name" value="Leucine-rich repeat family protein"/>
    <property type="match status" value="1"/>
</dbReference>
<keyword evidence="9 22" id="KW-0812">Transmembrane</keyword>
<evidence type="ECO:0000256" key="14">
    <source>
        <dbReference type="ARBA" id="ARBA00022840"/>
    </source>
</evidence>
<dbReference type="PROSITE" id="PS51450">
    <property type="entry name" value="LRR"/>
    <property type="match status" value="1"/>
</dbReference>
<dbReference type="SMART" id="SM00220">
    <property type="entry name" value="S_TKc"/>
    <property type="match status" value="1"/>
</dbReference>
<evidence type="ECO:0000256" key="19">
    <source>
        <dbReference type="ARBA" id="ARBA00047899"/>
    </source>
</evidence>
<name>A0A921Q2N7_SORBI</name>
<dbReference type="InterPro" id="IPR032675">
    <property type="entry name" value="LRR_dom_sf"/>
</dbReference>
<evidence type="ECO:0000256" key="2">
    <source>
        <dbReference type="ARBA" id="ARBA00008684"/>
    </source>
</evidence>
<dbReference type="PANTHER" id="PTHR27008">
    <property type="entry name" value="OS04G0122200 PROTEIN"/>
    <property type="match status" value="1"/>
</dbReference>
<dbReference type="InterPro" id="IPR003591">
    <property type="entry name" value="Leu-rich_rpt_typical-subtyp"/>
</dbReference>
<dbReference type="Pfam" id="PF13516">
    <property type="entry name" value="LRR_6"/>
    <property type="match status" value="2"/>
</dbReference>
<keyword evidence="13" id="KW-0418">Kinase</keyword>
<dbReference type="AlphaFoldDB" id="A0A921Q2N7"/>
<dbReference type="InterPro" id="IPR051809">
    <property type="entry name" value="Plant_receptor-like_S/T_kinase"/>
</dbReference>
<accession>A0A921Q2N7</accession>
<evidence type="ECO:0000256" key="1">
    <source>
        <dbReference type="ARBA" id="ARBA00004162"/>
    </source>
</evidence>
<sequence>MSRSFLTLIAIAVAVVSSVDSHATDRTALLAFKSGVRGNLSGWGSPKMCNWTGVTCDSTERVAHLLLNNCNLSGVISPAIGNLSALKTLDLRFNQLSGIIPPELGMLSHLLVLRLSYNSLTGSIPEAVVCNCTSLTSIALSFNSLTGKIPFSARCRLPRLQHLSLHENRLQGNIPLSMSNFTSLSSVFLHYNSLGGVLPSQMFNKMPSLQYLYLSFNNFSSDGGNTNLEPFLASLVNCTRLQELGLESNGLGGEIPAMIGNLSSTNLSELYLDDNKITGAIHRAIGNLSALKTLDLRFNQLSGIIPPELGMLSQLLVLGLGHNSLTGSIPEAVICNCTSLTSIALSSNSLTGEIPFSAGCQLQRLQHLGLYENKLEGGIPLSMSNFTSLSWVLLQSNHLGGVLPSQMFNKMTSLQYLHLSGNNFSSDSGNTDLEPFLASLVNCTGLQELGLKSNGLGGEIPAIIGNLSSANLSELYLDSNEITGAIPRTIGNLASLTYLQLQNNMLEGPIPSEVFHPRGLTGTLKNLHFLDVSFNSLTGTIPQSLQGLPLQFANFSHNNFTGEVCSGGSFANLTDDSFLGNPGLCGSIPGMAPCISRKHGRFLYIAIGVVVVVAVAVGLLAMVCVVLDHYLMKGRLRLTAAPSSQLSRFPTGLVNATGEKESGEHHPRISYWELADATDGFSEANLIGKGGYGHVYRGVLHDETAIAVKVLRQDHAAGEVVAGSFERECRVLRSIRHRNLIRVITACSTPEFKALVLPFMPNGSLETLIHGPPSSGAGGGGKPARLDLDLLLSVASNVAEGMAYLHHHAPVRVVHCDLKPSNVLLDADMTAVVSDFGISKLVVTDGGARDPETMGEASTSSSVCNSITRLLQGSVGYIAPEYGLGGRPSTQGDVYSFGVMLLEMISGKRPTDVISEEGQGLHDWAKKLLQHQQHDVVGTVDVESSLLPFGSPPRGEMEVVVVVVVLELLELGVACSQLAPSMRPTMDDVAHEIACLRDGTWRNYGVADQKTIDQQLNSKTY</sequence>
<feature type="domain" description="Protein kinase" evidence="24">
    <location>
        <begin position="681"/>
        <end position="994"/>
    </location>
</feature>
<keyword evidence="5" id="KW-0723">Serine/threonine-protein kinase</keyword>
<dbReference type="FunFam" id="3.30.200.20:FF:000543">
    <property type="entry name" value="Putative leucine-rich repeat receptor-like serine/threonine-protein kinase"/>
    <property type="match status" value="1"/>
</dbReference>
<comment type="similarity">
    <text evidence="2">Belongs to the protein kinase superfamily. Ser/Thr protein kinase family.</text>
</comment>
<evidence type="ECO:0000256" key="4">
    <source>
        <dbReference type="ARBA" id="ARBA00022475"/>
    </source>
</evidence>
<dbReference type="SMART" id="SM00369">
    <property type="entry name" value="LRR_TYP"/>
    <property type="match status" value="11"/>
</dbReference>
<dbReference type="PROSITE" id="PS00108">
    <property type="entry name" value="PROTEIN_KINASE_ST"/>
    <property type="match status" value="1"/>
</dbReference>
<comment type="caution">
    <text evidence="25">The sequence shown here is derived from an EMBL/GenBank/DDBJ whole genome shotgun (WGS) entry which is preliminary data.</text>
</comment>
<comment type="catalytic activity">
    <reaction evidence="19">
        <text>L-threonyl-[protein] + ATP = O-phospho-L-threonyl-[protein] + ADP + H(+)</text>
        <dbReference type="Rhea" id="RHEA:46608"/>
        <dbReference type="Rhea" id="RHEA-COMP:11060"/>
        <dbReference type="Rhea" id="RHEA-COMP:11605"/>
        <dbReference type="ChEBI" id="CHEBI:15378"/>
        <dbReference type="ChEBI" id="CHEBI:30013"/>
        <dbReference type="ChEBI" id="CHEBI:30616"/>
        <dbReference type="ChEBI" id="CHEBI:61977"/>
        <dbReference type="ChEBI" id="CHEBI:456216"/>
        <dbReference type="EC" id="2.7.11.1"/>
    </reaction>
</comment>
<feature type="signal peptide" evidence="23">
    <location>
        <begin position="1"/>
        <end position="21"/>
    </location>
</feature>
<dbReference type="Pfam" id="PF08263">
    <property type="entry name" value="LRRNT_2"/>
    <property type="match status" value="1"/>
</dbReference>
<keyword evidence="11" id="KW-0677">Repeat</keyword>
<evidence type="ECO:0000313" key="25">
    <source>
        <dbReference type="EMBL" id="KAG0513185.1"/>
    </source>
</evidence>
<keyword evidence="12 21" id="KW-0547">Nucleotide-binding</keyword>
<evidence type="ECO:0000256" key="3">
    <source>
        <dbReference type="ARBA" id="ARBA00012513"/>
    </source>
</evidence>
<keyword evidence="18" id="KW-0325">Glycoprotein</keyword>
<dbReference type="FunFam" id="1.10.510.10:FF:000358">
    <property type="entry name" value="Putative leucine-rich repeat receptor-like serine/threonine-protein kinase"/>
    <property type="match status" value="1"/>
</dbReference>
<evidence type="ECO:0000256" key="16">
    <source>
        <dbReference type="ARBA" id="ARBA00023136"/>
    </source>
</evidence>
<dbReference type="InterPro" id="IPR017441">
    <property type="entry name" value="Protein_kinase_ATP_BS"/>
</dbReference>
<dbReference type="GO" id="GO:0005524">
    <property type="term" value="F:ATP binding"/>
    <property type="evidence" value="ECO:0007669"/>
    <property type="project" value="UniProtKB-UniRule"/>
</dbReference>
<evidence type="ECO:0000256" key="9">
    <source>
        <dbReference type="ARBA" id="ARBA00022692"/>
    </source>
</evidence>
<dbReference type="Proteomes" id="UP000807115">
    <property type="component" value="Chromosome 10"/>
</dbReference>
<organism evidence="25 26">
    <name type="scientific">Sorghum bicolor</name>
    <name type="common">Sorghum</name>
    <name type="synonym">Sorghum vulgare</name>
    <dbReference type="NCBI Taxonomy" id="4558"/>
    <lineage>
        <taxon>Eukaryota</taxon>
        <taxon>Viridiplantae</taxon>
        <taxon>Streptophyta</taxon>
        <taxon>Embryophyta</taxon>
        <taxon>Tracheophyta</taxon>
        <taxon>Spermatophyta</taxon>
        <taxon>Magnoliopsida</taxon>
        <taxon>Liliopsida</taxon>
        <taxon>Poales</taxon>
        <taxon>Poaceae</taxon>
        <taxon>PACMAD clade</taxon>
        <taxon>Panicoideae</taxon>
        <taxon>Andropogonodae</taxon>
        <taxon>Andropogoneae</taxon>
        <taxon>Sorghinae</taxon>
        <taxon>Sorghum</taxon>
    </lineage>
</organism>
<dbReference type="SMART" id="SM00365">
    <property type="entry name" value="LRR_SD22"/>
    <property type="match status" value="4"/>
</dbReference>
<dbReference type="Gene3D" id="3.30.200.20">
    <property type="entry name" value="Phosphorylase Kinase, domain 1"/>
    <property type="match status" value="1"/>
</dbReference>
<dbReference type="Pfam" id="PF13855">
    <property type="entry name" value="LRR_8"/>
    <property type="match status" value="1"/>
</dbReference>
<dbReference type="FunFam" id="3.80.10.10:FF:000383">
    <property type="entry name" value="Leucine-rich repeat receptor protein kinase EMS1"/>
    <property type="match status" value="1"/>
</dbReference>
<dbReference type="GO" id="GO:0004674">
    <property type="term" value="F:protein serine/threonine kinase activity"/>
    <property type="evidence" value="ECO:0007669"/>
    <property type="project" value="UniProtKB-KW"/>
</dbReference>
<reference evidence="25" key="2">
    <citation type="submission" date="2020-10" db="EMBL/GenBank/DDBJ databases">
        <authorList>
            <person name="Cooper E.A."/>
            <person name="Brenton Z.W."/>
            <person name="Flinn B.S."/>
            <person name="Jenkins J."/>
            <person name="Shu S."/>
            <person name="Flowers D."/>
            <person name="Luo F."/>
            <person name="Wang Y."/>
            <person name="Xia P."/>
            <person name="Barry K."/>
            <person name="Daum C."/>
            <person name="Lipzen A."/>
            <person name="Yoshinaga Y."/>
            <person name="Schmutz J."/>
            <person name="Saski C."/>
            <person name="Vermerris W."/>
            <person name="Kresovich S."/>
        </authorList>
    </citation>
    <scope>NUCLEOTIDE SEQUENCE</scope>
</reference>
<evidence type="ECO:0000256" key="15">
    <source>
        <dbReference type="ARBA" id="ARBA00022989"/>
    </source>
</evidence>
<evidence type="ECO:0000256" key="6">
    <source>
        <dbReference type="ARBA" id="ARBA00022553"/>
    </source>
</evidence>
<comment type="subcellular location">
    <subcellularLocation>
        <location evidence="1">Cell membrane</location>
        <topology evidence="1">Single-pass membrane protein</topology>
    </subcellularLocation>
</comment>
<evidence type="ECO:0000256" key="23">
    <source>
        <dbReference type="SAM" id="SignalP"/>
    </source>
</evidence>
<dbReference type="Pfam" id="PF00560">
    <property type="entry name" value="LRR_1"/>
    <property type="match status" value="6"/>
</dbReference>
<keyword evidence="14 21" id="KW-0067">ATP-binding</keyword>
<evidence type="ECO:0000256" key="18">
    <source>
        <dbReference type="ARBA" id="ARBA00023180"/>
    </source>
</evidence>
<comment type="catalytic activity">
    <reaction evidence="20">
        <text>L-seryl-[protein] + ATP = O-phospho-L-seryl-[protein] + ADP + H(+)</text>
        <dbReference type="Rhea" id="RHEA:17989"/>
        <dbReference type="Rhea" id="RHEA-COMP:9863"/>
        <dbReference type="Rhea" id="RHEA-COMP:11604"/>
        <dbReference type="ChEBI" id="CHEBI:15378"/>
        <dbReference type="ChEBI" id="CHEBI:29999"/>
        <dbReference type="ChEBI" id="CHEBI:30616"/>
        <dbReference type="ChEBI" id="CHEBI:83421"/>
        <dbReference type="ChEBI" id="CHEBI:456216"/>
        <dbReference type="EC" id="2.7.11.1"/>
    </reaction>
</comment>
<feature type="chain" id="PRO_5036688789" description="non-specific serine/threonine protein kinase" evidence="23">
    <location>
        <begin position="22"/>
        <end position="1021"/>
    </location>
</feature>
<keyword evidence="15 22" id="KW-1133">Transmembrane helix</keyword>
<dbReference type="GO" id="GO:0005886">
    <property type="term" value="C:plasma membrane"/>
    <property type="evidence" value="ECO:0007669"/>
    <property type="project" value="UniProtKB-SubCell"/>
</dbReference>
<dbReference type="EC" id="2.7.11.1" evidence="3"/>
<feature type="transmembrane region" description="Helical" evidence="22">
    <location>
        <begin position="602"/>
        <end position="627"/>
    </location>
</feature>
<evidence type="ECO:0000256" key="17">
    <source>
        <dbReference type="ARBA" id="ARBA00023170"/>
    </source>
</evidence>
<dbReference type="InterPro" id="IPR001611">
    <property type="entry name" value="Leu-rich_rpt"/>
</dbReference>
<proteinExistence type="inferred from homology"/>
<keyword evidence="16 22" id="KW-0472">Membrane</keyword>
<dbReference type="SUPFAM" id="SSF52047">
    <property type="entry name" value="RNI-like"/>
    <property type="match status" value="1"/>
</dbReference>
<evidence type="ECO:0000256" key="5">
    <source>
        <dbReference type="ARBA" id="ARBA00022527"/>
    </source>
</evidence>
<dbReference type="PANTHER" id="PTHR27008:SF592">
    <property type="entry name" value="LEUCINE-RICH REPEAT RECEPTOR-LIKE PROTEIN KINASE FAMILY PROTEIN-RELATED"/>
    <property type="match status" value="1"/>
</dbReference>
<keyword evidence="7" id="KW-0433">Leucine-rich repeat</keyword>
<reference evidence="25" key="1">
    <citation type="journal article" date="2019" name="BMC Genomics">
        <title>A new reference genome for Sorghum bicolor reveals high levels of sequence similarity between sweet and grain genotypes: implications for the genetics of sugar metabolism.</title>
        <authorList>
            <person name="Cooper E.A."/>
            <person name="Brenton Z.W."/>
            <person name="Flinn B.S."/>
            <person name="Jenkins J."/>
            <person name="Shu S."/>
            <person name="Flowers D."/>
            <person name="Luo F."/>
            <person name="Wang Y."/>
            <person name="Xia P."/>
            <person name="Barry K."/>
            <person name="Daum C."/>
            <person name="Lipzen A."/>
            <person name="Yoshinaga Y."/>
            <person name="Schmutz J."/>
            <person name="Saski C."/>
            <person name="Vermerris W."/>
            <person name="Kresovich S."/>
        </authorList>
    </citation>
    <scope>NUCLEOTIDE SEQUENCE</scope>
</reference>
<dbReference type="InterPro" id="IPR011009">
    <property type="entry name" value="Kinase-like_dom_sf"/>
</dbReference>
<evidence type="ECO:0000256" key="12">
    <source>
        <dbReference type="ARBA" id="ARBA00022741"/>
    </source>
</evidence>
<dbReference type="Pfam" id="PF00069">
    <property type="entry name" value="Pkinase"/>
    <property type="match status" value="1"/>
</dbReference>
<dbReference type="InterPro" id="IPR008271">
    <property type="entry name" value="Ser/Thr_kinase_AS"/>
</dbReference>
<dbReference type="PROSITE" id="PS50011">
    <property type="entry name" value="PROTEIN_KINASE_DOM"/>
    <property type="match status" value="1"/>
</dbReference>
<evidence type="ECO:0000259" key="24">
    <source>
        <dbReference type="PROSITE" id="PS50011"/>
    </source>
</evidence>
<evidence type="ECO:0000256" key="10">
    <source>
        <dbReference type="ARBA" id="ARBA00022729"/>
    </source>
</evidence>
<protein>
    <recommendedName>
        <fullName evidence="3">non-specific serine/threonine protein kinase</fullName>
        <ecNumber evidence="3">2.7.11.1</ecNumber>
    </recommendedName>
</protein>
<evidence type="ECO:0000256" key="20">
    <source>
        <dbReference type="ARBA" id="ARBA00048679"/>
    </source>
</evidence>
<keyword evidence="17" id="KW-0675">Receptor</keyword>
<dbReference type="Gene3D" id="1.10.510.10">
    <property type="entry name" value="Transferase(Phosphotransferase) domain 1"/>
    <property type="match status" value="1"/>
</dbReference>
<dbReference type="FunFam" id="3.80.10.10:FF:000095">
    <property type="entry name" value="LRR receptor-like serine/threonine-protein kinase GSO1"/>
    <property type="match status" value="1"/>
</dbReference>
<keyword evidence="6" id="KW-0597">Phosphoprotein</keyword>
<dbReference type="Gene3D" id="3.80.10.10">
    <property type="entry name" value="Ribonuclease Inhibitor"/>
    <property type="match status" value="4"/>
</dbReference>
<gene>
    <name evidence="25" type="ORF">BDA96_10G080300</name>
</gene>
<evidence type="ECO:0000256" key="11">
    <source>
        <dbReference type="ARBA" id="ARBA00022737"/>
    </source>
</evidence>
<evidence type="ECO:0000313" key="26">
    <source>
        <dbReference type="Proteomes" id="UP000807115"/>
    </source>
</evidence>
<dbReference type="SUPFAM" id="SSF52058">
    <property type="entry name" value="L domain-like"/>
    <property type="match status" value="1"/>
</dbReference>
<dbReference type="SMART" id="SM00368">
    <property type="entry name" value="LRR_RI"/>
    <property type="match status" value="2"/>
</dbReference>
<evidence type="ECO:0000256" key="22">
    <source>
        <dbReference type="SAM" id="Phobius"/>
    </source>
</evidence>
<feature type="binding site" evidence="21">
    <location>
        <position position="709"/>
    </location>
    <ligand>
        <name>ATP</name>
        <dbReference type="ChEBI" id="CHEBI:30616"/>
    </ligand>
</feature>
<dbReference type="SUPFAM" id="SSF56112">
    <property type="entry name" value="Protein kinase-like (PK-like)"/>
    <property type="match status" value="1"/>
</dbReference>
<keyword evidence="4" id="KW-1003">Cell membrane</keyword>
<evidence type="ECO:0000256" key="13">
    <source>
        <dbReference type="ARBA" id="ARBA00022777"/>
    </source>
</evidence>
<dbReference type="PROSITE" id="PS00107">
    <property type="entry name" value="PROTEIN_KINASE_ATP"/>
    <property type="match status" value="1"/>
</dbReference>
<keyword evidence="10 23" id="KW-0732">Signal</keyword>
<dbReference type="EMBL" id="CM027689">
    <property type="protein sequence ID" value="KAG0513185.1"/>
    <property type="molecule type" value="Genomic_DNA"/>
</dbReference>
<keyword evidence="8" id="KW-0808">Transferase</keyword>
<evidence type="ECO:0000256" key="7">
    <source>
        <dbReference type="ARBA" id="ARBA00022614"/>
    </source>
</evidence>
<evidence type="ECO:0000256" key="21">
    <source>
        <dbReference type="PROSITE-ProRule" id="PRU10141"/>
    </source>
</evidence>